<accession>A0A1H1KIE7</accession>
<dbReference type="SUPFAM" id="SSF46785">
    <property type="entry name" value="Winged helix' DNA-binding domain"/>
    <property type="match status" value="1"/>
</dbReference>
<evidence type="ECO:0000256" key="1">
    <source>
        <dbReference type="ARBA" id="ARBA00023172"/>
    </source>
</evidence>
<dbReference type="GO" id="GO:0005829">
    <property type="term" value="C:cytosol"/>
    <property type="evidence" value="ECO:0007669"/>
    <property type="project" value="TreeGrafter"/>
</dbReference>
<dbReference type="GO" id="GO:0003700">
    <property type="term" value="F:DNA-binding transcription factor activity"/>
    <property type="evidence" value="ECO:0007669"/>
    <property type="project" value="InterPro"/>
</dbReference>
<dbReference type="STRING" id="157910.SAMN05445850_8109"/>
<dbReference type="InterPro" id="IPR000847">
    <property type="entry name" value="LysR_HTH_N"/>
</dbReference>
<dbReference type="GO" id="GO:0015074">
    <property type="term" value="P:DNA integration"/>
    <property type="evidence" value="ECO:0007669"/>
    <property type="project" value="InterPro"/>
</dbReference>
<dbReference type="SUPFAM" id="SSF56349">
    <property type="entry name" value="DNA breaking-rejoining enzymes"/>
    <property type="match status" value="1"/>
</dbReference>
<sequence>MRFDLSDLQLLICITDSGSITGGAQLAGLSLAAAGARVQGMELELGVPLFERGRRGVQPSAVGLTALDHAMQVLQQVERIRGSFLSTDVRTSPGTATFVNVTARSSCIDAFDTTTGRHPRTPDYHCRDRARQRSDIQKPITPHVLRHAFPTHLLEAGTDVLLTR</sequence>
<dbReference type="InterPro" id="IPR011010">
    <property type="entry name" value="DNA_brk_join_enz"/>
</dbReference>
<organism evidence="4 5">
    <name type="scientific">Paraburkholderia tuberum</name>
    <dbReference type="NCBI Taxonomy" id="157910"/>
    <lineage>
        <taxon>Bacteria</taxon>
        <taxon>Pseudomonadati</taxon>
        <taxon>Pseudomonadota</taxon>
        <taxon>Betaproteobacteria</taxon>
        <taxon>Burkholderiales</taxon>
        <taxon>Burkholderiaceae</taxon>
        <taxon>Paraburkholderia</taxon>
    </lineage>
</organism>
<dbReference type="AlphaFoldDB" id="A0A1H1KIE7"/>
<evidence type="ECO:0000259" key="2">
    <source>
        <dbReference type="PROSITE" id="PS50931"/>
    </source>
</evidence>
<dbReference type="EMBL" id="FNKX01000004">
    <property type="protein sequence ID" value="SDR62083.1"/>
    <property type="molecule type" value="Genomic_DNA"/>
</dbReference>
<keyword evidence="5" id="KW-1185">Reference proteome</keyword>
<keyword evidence="1" id="KW-0233">DNA recombination</keyword>
<dbReference type="InterPro" id="IPR013762">
    <property type="entry name" value="Integrase-like_cat_sf"/>
</dbReference>
<feature type="domain" description="HTH lysR-type" evidence="2">
    <location>
        <begin position="3"/>
        <end position="60"/>
    </location>
</feature>
<dbReference type="PROSITE" id="PS51898">
    <property type="entry name" value="TYR_RECOMBINASE"/>
    <property type="match status" value="1"/>
</dbReference>
<proteinExistence type="predicted"/>
<evidence type="ECO:0000259" key="3">
    <source>
        <dbReference type="PROSITE" id="PS51898"/>
    </source>
</evidence>
<dbReference type="Gene3D" id="1.10.10.10">
    <property type="entry name" value="Winged helix-like DNA-binding domain superfamily/Winged helix DNA-binding domain"/>
    <property type="match status" value="1"/>
</dbReference>
<evidence type="ECO:0000313" key="5">
    <source>
        <dbReference type="Proteomes" id="UP000199365"/>
    </source>
</evidence>
<dbReference type="Pfam" id="PF00126">
    <property type="entry name" value="HTH_1"/>
    <property type="match status" value="1"/>
</dbReference>
<dbReference type="InterPro" id="IPR036388">
    <property type="entry name" value="WH-like_DNA-bd_sf"/>
</dbReference>
<dbReference type="InterPro" id="IPR002104">
    <property type="entry name" value="Integrase_catalytic"/>
</dbReference>
<feature type="domain" description="Tyr recombinase" evidence="3">
    <location>
        <begin position="1"/>
        <end position="164"/>
    </location>
</feature>
<dbReference type="Proteomes" id="UP000199365">
    <property type="component" value="Unassembled WGS sequence"/>
</dbReference>
<dbReference type="GO" id="GO:0003677">
    <property type="term" value="F:DNA binding"/>
    <property type="evidence" value="ECO:0007669"/>
    <property type="project" value="InterPro"/>
</dbReference>
<dbReference type="InterPro" id="IPR036390">
    <property type="entry name" value="WH_DNA-bd_sf"/>
</dbReference>
<dbReference type="GO" id="GO:0006310">
    <property type="term" value="P:DNA recombination"/>
    <property type="evidence" value="ECO:0007669"/>
    <property type="project" value="UniProtKB-KW"/>
</dbReference>
<dbReference type="RefSeq" id="WP_167368863.1">
    <property type="nucleotide sequence ID" value="NZ_FNKX01000004.1"/>
</dbReference>
<gene>
    <name evidence="4" type="ORF">SAMN05445850_8109</name>
</gene>
<dbReference type="PANTHER" id="PTHR30419:SF2">
    <property type="entry name" value="LYSR FAMILY TRANSCRIPTIONAL REGULATOR"/>
    <property type="match status" value="1"/>
</dbReference>
<dbReference type="PROSITE" id="PS50931">
    <property type="entry name" value="HTH_LYSR"/>
    <property type="match status" value="1"/>
</dbReference>
<name>A0A1H1KIE7_9BURK</name>
<dbReference type="InterPro" id="IPR050950">
    <property type="entry name" value="HTH-type_LysR_regulators"/>
</dbReference>
<evidence type="ECO:0000313" key="4">
    <source>
        <dbReference type="EMBL" id="SDR62083.1"/>
    </source>
</evidence>
<dbReference type="Gene3D" id="1.10.443.10">
    <property type="entry name" value="Intergrase catalytic core"/>
    <property type="match status" value="1"/>
</dbReference>
<protein>
    <submittedName>
        <fullName evidence="4">Phage integrase family protein</fullName>
    </submittedName>
</protein>
<dbReference type="PANTHER" id="PTHR30419">
    <property type="entry name" value="HTH-TYPE TRANSCRIPTIONAL REGULATOR YBHD"/>
    <property type="match status" value="1"/>
</dbReference>
<reference evidence="5" key="1">
    <citation type="submission" date="2016-10" db="EMBL/GenBank/DDBJ databases">
        <authorList>
            <person name="Varghese N."/>
            <person name="Submissions S."/>
        </authorList>
    </citation>
    <scope>NUCLEOTIDE SEQUENCE [LARGE SCALE GENOMIC DNA]</scope>
    <source>
        <strain evidence="5">DUS833</strain>
    </source>
</reference>